<dbReference type="AlphaFoldDB" id="A0A0E9Q516"/>
<organism evidence="1">
    <name type="scientific">Anguilla anguilla</name>
    <name type="common">European freshwater eel</name>
    <name type="synonym">Muraena anguilla</name>
    <dbReference type="NCBI Taxonomy" id="7936"/>
    <lineage>
        <taxon>Eukaryota</taxon>
        <taxon>Metazoa</taxon>
        <taxon>Chordata</taxon>
        <taxon>Craniata</taxon>
        <taxon>Vertebrata</taxon>
        <taxon>Euteleostomi</taxon>
        <taxon>Actinopterygii</taxon>
        <taxon>Neopterygii</taxon>
        <taxon>Teleostei</taxon>
        <taxon>Anguilliformes</taxon>
        <taxon>Anguillidae</taxon>
        <taxon>Anguilla</taxon>
    </lineage>
</organism>
<proteinExistence type="predicted"/>
<dbReference type="EMBL" id="GBXM01096596">
    <property type="protein sequence ID" value="JAH11981.1"/>
    <property type="molecule type" value="Transcribed_RNA"/>
</dbReference>
<reference evidence="1" key="2">
    <citation type="journal article" date="2015" name="Fish Shellfish Immunol.">
        <title>Early steps in the European eel (Anguilla anguilla)-Vibrio vulnificus interaction in the gills: Role of the RtxA13 toxin.</title>
        <authorList>
            <person name="Callol A."/>
            <person name="Pajuelo D."/>
            <person name="Ebbesson L."/>
            <person name="Teles M."/>
            <person name="MacKenzie S."/>
            <person name="Amaro C."/>
        </authorList>
    </citation>
    <scope>NUCLEOTIDE SEQUENCE</scope>
</reference>
<name>A0A0E9Q516_ANGAN</name>
<evidence type="ECO:0000313" key="1">
    <source>
        <dbReference type="EMBL" id="JAH11981.1"/>
    </source>
</evidence>
<protein>
    <submittedName>
        <fullName evidence="1">Uncharacterized protein</fullName>
    </submittedName>
</protein>
<accession>A0A0E9Q516</accession>
<sequence length="28" mass="3012">MVALGISGIHSRAHLYHSVYLGNLNTGM</sequence>
<reference evidence="1" key="1">
    <citation type="submission" date="2014-11" db="EMBL/GenBank/DDBJ databases">
        <authorList>
            <person name="Amaro Gonzalez C."/>
        </authorList>
    </citation>
    <scope>NUCLEOTIDE SEQUENCE</scope>
</reference>